<name>A0A0B0NNT6_GOSAR</name>
<organism evidence="1 2">
    <name type="scientific">Gossypium arboreum</name>
    <name type="common">Tree cotton</name>
    <name type="synonym">Gossypium nanking</name>
    <dbReference type="NCBI Taxonomy" id="29729"/>
    <lineage>
        <taxon>Eukaryota</taxon>
        <taxon>Viridiplantae</taxon>
        <taxon>Streptophyta</taxon>
        <taxon>Embryophyta</taxon>
        <taxon>Tracheophyta</taxon>
        <taxon>Spermatophyta</taxon>
        <taxon>Magnoliopsida</taxon>
        <taxon>eudicotyledons</taxon>
        <taxon>Gunneridae</taxon>
        <taxon>Pentapetalae</taxon>
        <taxon>rosids</taxon>
        <taxon>malvids</taxon>
        <taxon>Malvales</taxon>
        <taxon>Malvaceae</taxon>
        <taxon>Malvoideae</taxon>
        <taxon>Gossypium</taxon>
    </lineage>
</organism>
<evidence type="ECO:0000313" key="2">
    <source>
        <dbReference type="Proteomes" id="UP000032142"/>
    </source>
</evidence>
<protein>
    <submittedName>
        <fullName evidence="1">Uncharacterized protein</fullName>
    </submittedName>
</protein>
<gene>
    <name evidence="1" type="ORF">F383_20585</name>
</gene>
<dbReference type="AlphaFoldDB" id="A0A0B0NNT6"/>
<proteinExistence type="predicted"/>
<sequence>MYTSLAIMFVSLIRPRYDVQKPRMNLRNS</sequence>
<dbReference type="Proteomes" id="UP000032142">
    <property type="component" value="Unassembled WGS sequence"/>
</dbReference>
<accession>A0A0B0NNT6</accession>
<keyword evidence="2" id="KW-1185">Reference proteome</keyword>
<evidence type="ECO:0000313" key="1">
    <source>
        <dbReference type="EMBL" id="KHG12736.1"/>
    </source>
</evidence>
<reference evidence="2" key="1">
    <citation type="submission" date="2014-09" db="EMBL/GenBank/DDBJ databases">
        <authorList>
            <person name="Mudge J."/>
            <person name="Ramaraj T."/>
            <person name="Lindquist I.E."/>
            <person name="Bharti A.K."/>
            <person name="Sundararajan A."/>
            <person name="Cameron C.T."/>
            <person name="Woodward J.E."/>
            <person name="May G.D."/>
            <person name="Brubaker C."/>
            <person name="Broadhvest J."/>
            <person name="Wilkins T.A."/>
        </authorList>
    </citation>
    <scope>NUCLEOTIDE SEQUENCE</scope>
    <source>
        <strain evidence="2">cv. AKA8401</strain>
    </source>
</reference>
<dbReference type="EMBL" id="KN398235">
    <property type="protein sequence ID" value="KHG12736.1"/>
    <property type="molecule type" value="Genomic_DNA"/>
</dbReference>